<dbReference type="EMBL" id="NKQU01000075">
    <property type="protein sequence ID" value="OZI87191.1"/>
    <property type="molecule type" value="Genomic_DNA"/>
</dbReference>
<protein>
    <submittedName>
        <fullName evidence="1">Uncharacterized protein</fullName>
    </submittedName>
</protein>
<accession>A0A261WLV0</accession>
<gene>
    <name evidence="1" type="ORF">CFN58_05500</name>
</gene>
<dbReference type="AlphaFoldDB" id="A0A261WLV0"/>
<evidence type="ECO:0000313" key="2">
    <source>
        <dbReference type="Proteomes" id="UP000217163"/>
    </source>
</evidence>
<reference evidence="2" key="1">
    <citation type="journal article" date="2016" name="Sci. Rep.">
        <title>Genome analysis of the kiwifruit canker pathogen Pseudomonas syringae pv. actinidiae biovar 5.</title>
        <authorList>
            <person name="Fujikawa T."/>
            <person name="Sawada H."/>
        </authorList>
    </citation>
    <scope>NUCLEOTIDE SEQUENCE [LARGE SCALE GENOMIC DNA]</scope>
    <source>
        <strain evidence="2">MAFF 212061</strain>
    </source>
</reference>
<comment type="caution">
    <text evidence="1">The sequence shown here is derived from an EMBL/GenBank/DDBJ whole genome shotgun (WGS) entry which is preliminary data.</text>
</comment>
<evidence type="ECO:0000313" key="1">
    <source>
        <dbReference type="EMBL" id="OZI87191.1"/>
    </source>
</evidence>
<name>A0A261WLV0_9PSED</name>
<sequence>MTCIACGTEKAALAKSHVIPNFIRKRLTGEVQADGSKKYSFRWVDRKDLPKQDLPKPNLMCKKCDNDLGARVENGIAELLMPSCVDMHEEWEKLPIFPHEINGVFDEPLTLGVYDYPLDYLWKLEKSALSVAWRALHDLSENGSALSSALLSSARGANINETVVRHLFHNYEVPNPYYTLQTIYDACIFYWAPNTTASITKKLMKCPSPGQNSQRMVSFLVWQSCLLTG</sequence>
<dbReference type="Proteomes" id="UP000217163">
    <property type="component" value="Unassembled WGS sequence"/>
</dbReference>
<organism evidence="1 2">
    <name type="scientific">Pseudomonas avellanae</name>
    <dbReference type="NCBI Taxonomy" id="46257"/>
    <lineage>
        <taxon>Bacteria</taxon>
        <taxon>Pseudomonadati</taxon>
        <taxon>Pseudomonadota</taxon>
        <taxon>Gammaproteobacteria</taxon>
        <taxon>Pseudomonadales</taxon>
        <taxon>Pseudomonadaceae</taxon>
        <taxon>Pseudomonas</taxon>
    </lineage>
</organism>
<proteinExistence type="predicted"/>